<dbReference type="SUPFAM" id="SSF81383">
    <property type="entry name" value="F-box domain"/>
    <property type="match status" value="1"/>
</dbReference>
<dbReference type="EMBL" id="ML977165">
    <property type="protein sequence ID" value="KAF1984940.1"/>
    <property type="molecule type" value="Genomic_DNA"/>
</dbReference>
<dbReference type="Proteomes" id="UP000800041">
    <property type="component" value="Unassembled WGS sequence"/>
</dbReference>
<reference evidence="2" key="1">
    <citation type="journal article" date="2020" name="Stud. Mycol.">
        <title>101 Dothideomycetes genomes: a test case for predicting lifestyles and emergence of pathogens.</title>
        <authorList>
            <person name="Haridas S."/>
            <person name="Albert R."/>
            <person name="Binder M."/>
            <person name="Bloem J."/>
            <person name="Labutti K."/>
            <person name="Salamov A."/>
            <person name="Andreopoulos B."/>
            <person name="Baker S."/>
            <person name="Barry K."/>
            <person name="Bills G."/>
            <person name="Bluhm B."/>
            <person name="Cannon C."/>
            <person name="Castanera R."/>
            <person name="Culley D."/>
            <person name="Daum C."/>
            <person name="Ezra D."/>
            <person name="Gonzalez J."/>
            <person name="Henrissat B."/>
            <person name="Kuo A."/>
            <person name="Liang C."/>
            <person name="Lipzen A."/>
            <person name="Lutzoni F."/>
            <person name="Magnuson J."/>
            <person name="Mondo S."/>
            <person name="Nolan M."/>
            <person name="Ohm R."/>
            <person name="Pangilinan J."/>
            <person name="Park H.-J."/>
            <person name="Ramirez L."/>
            <person name="Alfaro M."/>
            <person name="Sun H."/>
            <person name="Tritt A."/>
            <person name="Yoshinaga Y."/>
            <person name="Zwiers L.-H."/>
            <person name="Turgeon B."/>
            <person name="Goodwin S."/>
            <person name="Spatafora J."/>
            <person name="Crous P."/>
            <person name="Grigoriev I."/>
        </authorList>
    </citation>
    <scope>NUCLEOTIDE SEQUENCE</scope>
    <source>
        <strain evidence="2">CBS 113979</strain>
    </source>
</reference>
<accession>A0A6G1GVZ0</accession>
<name>A0A6G1GVZ0_9PEZI</name>
<sequence length="489" mass="55554">MPSSSKRKAIEPTTTTPPPTDHEDHPRKRLRSTSSKSPIQTLPTELIEIILTFTSPAAVRTLRTTCKTLELKSLQHFAATQFTSTRAIVYEPSLTRLLSIARSPNFAPHVQTLYIYCDYIYDLVTVALRPKNFPRAMKGLSKANISAYRRHVDAYNAFIAAGRHIELLTSALSNLPKCSTIHLCDSLSDAKQQHTYLARHEIEEQIGMPLADTVPYQDPYLDTDPTDRLSWLLNLILSASASADLPLRKLSVEFWTRDAGLKIEALSLWRNPSLHPILANLHTLRLHLDPPRFGDEAFLPKCTDLLRFFQSTWRVQELCLSFHSEDNDGDLTGWMEYFSCPDISYLPRLEKLHVRGVPYDYFLYGEPFLAFLGKFESTLQELELREIRLGEPRVWVGILRDLAGLGCEVSVEQGGRGERRRWEMLRRLGVRDVGGVDRELVRRLGEGEGEGGEEFTEKVVEFEGEGLGEWLRGVVGKLEVRSLGEKYLT</sequence>
<dbReference type="AlphaFoldDB" id="A0A6G1GVZ0"/>
<gene>
    <name evidence="2" type="ORF">K402DRAFT_405713</name>
</gene>
<dbReference type="InterPro" id="IPR036047">
    <property type="entry name" value="F-box-like_dom_sf"/>
</dbReference>
<organism evidence="2 3">
    <name type="scientific">Aulographum hederae CBS 113979</name>
    <dbReference type="NCBI Taxonomy" id="1176131"/>
    <lineage>
        <taxon>Eukaryota</taxon>
        <taxon>Fungi</taxon>
        <taxon>Dikarya</taxon>
        <taxon>Ascomycota</taxon>
        <taxon>Pezizomycotina</taxon>
        <taxon>Dothideomycetes</taxon>
        <taxon>Pleosporomycetidae</taxon>
        <taxon>Aulographales</taxon>
        <taxon>Aulographaceae</taxon>
    </lineage>
</organism>
<feature type="region of interest" description="Disordered" evidence="1">
    <location>
        <begin position="1"/>
        <end position="38"/>
    </location>
</feature>
<evidence type="ECO:0000256" key="1">
    <source>
        <dbReference type="SAM" id="MobiDB-lite"/>
    </source>
</evidence>
<evidence type="ECO:0008006" key="4">
    <source>
        <dbReference type="Google" id="ProtNLM"/>
    </source>
</evidence>
<proteinExistence type="predicted"/>
<protein>
    <recommendedName>
        <fullName evidence="4">F-box domain-containing protein</fullName>
    </recommendedName>
</protein>
<evidence type="ECO:0000313" key="3">
    <source>
        <dbReference type="Proteomes" id="UP000800041"/>
    </source>
</evidence>
<keyword evidence="3" id="KW-1185">Reference proteome</keyword>
<evidence type="ECO:0000313" key="2">
    <source>
        <dbReference type="EMBL" id="KAF1984940.1"/>
    </source>
</evidence>